<dbReference type="STRING" id="1314783.A0A165Q0Y5"/>
<dbReference type="InterPro" id="IPR000873">
    <property type="entry name" value="AMP-dep_synth/lig_dom"/>
</dbReference>
<evidence type="ECO:0000313" key="5">
    <source>
        <dbReference type="EMBL" id="KZT68872.1"/>
    </source>
</evidence>
<dbReference type="SUPFAM" id="SSF51735">
    <property type="entry name" value="NAD(P)-binding Rossmann-fold domains"/>
    <property type="match status" value="1"/>
</dbReference>
<keyword evidence="1" id="KW-0596">Phosphopantetheine</keyword>
<dbReference type="AlphaFoldDB" id="A0A165Q0Y5"/>
<dbReference type="Proteomes" id="UP000076727">
    <property type="component" value="Unassembled WGS sequence"/>
</dbReference>
<dbReference type="PANTHER" id="PTHR43439">
    <property type="entry name" value="PHENYLACETATE-COENZYME A LIGASE"/>
    <property type="match status" value="1"/>
</dbReference>
<gene>
    <name evidence="5" type="ORF">DAEQUDRAFT_670490</name>
</gene>
<name>A0A165Q0Y5_9APHY</name>
<dbReference type="EMBL" id="KV429062">
    <property type="protein sequence ID" value="KZT68872.1"/>
    <property type="molecule type" value="Genomic_DNA"/>
</dbReference>
<evidence type="ECO:0000256" key="1">
    <source>
        <dbReference type="ARBA" id="ARBA00022450"/>
    </source>
</evidence>
<dbReference type="Gene3D" id="3.40.50.12780">
    <property type="entry name" value="N-terminal domain of ligase-like"/>
    <property type="match status" value="1"/>
</dbReference>
<feature type="domain" description="AMP-dependent synthetase/ligase" evidence="3">
    <location>
        <begin position="24"/>
        <end position="359"/>
    </location>
</feature>
<reference evidence="5 6" key="1">
    <citation type="journal article" date="2016" name="Mol. Biol. Evol.">
        <title>Comparative Genomics of Early-Diverging Mushroom-Forming Fungi Provides Insights into the Origins of Lignocellulose Decay Capabilities.</title>
        <authorList>
            <person name="Nagy L.G."/>
            <person name="Riley R."/>
            <person name="Tritt A."/>
            <person name="Adam C."/>
            <person name="Daum C."/>
            <person name="Floudas D."/>
            <person name="Sun H."/>
            <person name="Yadav J.S."/>
            <person name="Pangilinan J."/>
            <person name="Larsson K.H."/>
            <person name="Matsuura K."/>
            <person name="Barry K."/>
            <person name="Labutti K."/>
            <person name="Kuo R."/>
            <person name="Ohm R.A."/>
            <person name="Bhattacharya S.S."/>
            <person name="Shirouzu T."/>
            <person name="Yoshinaga Y."/>
            <person name="Martin F.M."/>
            <person name="Grigoriev I.V."/>
            <person name="Hibbett D.S."/>
        </authorList>
    </citation>
    <scope>NUCLEOTIDE SEQUENCE [LARGE SCALE GENOMIC DNA]</scope>
    <source>
        <strain evidence="5 6">L-15889</strain>
    </source>
</reference>
<feature type="domain" description="Thioester reductase (TE)" evidence="4">
    <location>
        <begin position="662"/>
        <end position="898"/>
    </location>
</feature>
<dbReference type="PROSITE" id="PS00455">
    <property type="entry name" value="AMP_BINDING"/>
    <property type="match status" value="1"/>
</dbReference>
<evidence type="ECO:0000259" key="4">
    <source>
        <dbReference type="Pfam" id="PF07993"/>
    </source>
</evidence>
<keyword evidence="2" id="KW-0597">Phosphoprotein</keyword>
<sequence length="1037" mass="112548">MPSVDNALPPLDGSVSVLPGFVDYHAKHGPDRALYVFPYPDLSSNELRTISYLDFAQATHRIAHALRPKREGQEGAVVAMIMNVDTALYHAILVGLIRAGCVPFPMSPRNSAPAIASMLERIQCHRIVSQPAFDGLIASTRAALPSDYAIQIDEAPTLLSVFPSLALHPQDVPEPAPYPSPPEEPSLTSVAFYLHSSGSTGHPKPVPQTHEFVRNWVGFPAVTCARVHGLSWGTHALPPFHMIALTTQLFAPLLSGRPTSLFPPRGMHDNPPVVPTPQNTIANARKTGCHVMMAVPSFLEAWANNDDDIEYLASLKLLTFGGGPLSKVNGDKLVARGVRVCTSYGATEIGSMAHFPLDDAGVRNRSPEDWQWARIADTSKPRWVDQGDGTFELQFLTCPTHRPAIENLILPSGERGYSTSDLWVPHPTKPGLWRMQVNTLVGRNDDVIVLSTGEKMVPIQLESHVGAHLSVNGVTAFGRGRQQVGILVEAKPGCEVDPADAAAVAEFRNTIWPRVEEANENAPAFSRVFKEMILVVDPARPLPRAGKGTVQRKKALELYAQDIDELLSATFLRNRIIGGLRGSPDATVRATARQVPQNFVYQHPTLVLLTKAVSALVRSDESVLLSPSDEIESMIARYSAMLPARGPQIAPVDDSRERVVLLTGTTGNLGAHLLALLLEDGVTKRVYALNRGSGTMPRQKAAFDAAQLPVELLDSPKLVLLSADFTQSGIDLPQDTADEISRIVTHVVHVAWRVDFNLALASFESQVASAVNLLTMAPGACFLFTSSISVAAGWNVMEYRRGTLVPEATIHDSNIAAATSGYGMSKYVVEEILAEARRRGFRTTTLRIGQVSGSSRSGAWNPSEWLPSIVKSSLALGSFPDSSRVVSWVPTDAVARTIVDVVECREAPELINIVHPRPTSWSNVFGAMEAELGVTLPFIPFGDWVKKLEAVADKASGSDLEKIPGIKLLDYFRAQASSEAEAEALQTGERVLRASGALLFETSKACSVSHTLAGLPPFVEHDARAWVRYWKRIGFLP</sequence>
<dbReference type="InterPro" id="IPR013120">
    <property type="entry name" value="FAR_NAD-bd"/>
</dbReference>
<keyword evidence="6" id="KW-1185">Reference proteome</keyword>
<dbReference type="OrthoDB" id="429813at2759"/>
<organism evidence="5 6">
    <name type="scientific">Daedalea quercina L-15889</name>
    <dbReference type="NCBI Taxonomy" id="1314783"/>
    <lineage>
        <taxon>Eukaryota</taxon>
        <taxon>Fungi</taxon>
        <taxon>Dikarya</taxon>
        <taxon>Basidiomycota</taxon>
        <taxon>Agaricomycotina</taxon>
        <taxon>Agaricomycetes</taxon>
        <taxon>Polyporales</taxon>
        <taxon>Fomitopsis</taxon>
    </lineage>
</organism>
<protein>
    <submittedName>
        <fullName evidence="5">Acetyl-CoA synthetase-like protein</fullName>
    </submittedName>
</protein>
<proteinExistence type="predicted"/>
<dbReference type="InterPro" id="IPR020845">
    <property type="entry name" value="AMP-binding_CS"/>
</dbReference>
<dbReference type="SUPFAM" id="SSF56801">
    <property type="entry name" value="Acetyl-CoA synthetase-like"/>
    <property type="match status" value="1"/>
</dbReference>
<accession>A0A165Q0Y5</accession>
<dbReference type="Pfam" id="PF00501">
    <property type="entry name" value="AMP-binding"/>
    <property type="match status" value="1"/>
</dbReference>
<evidence type="ECO:0000259" key="3">
    <source>
        <dbReference type="Pfam" id="PF00501"/>
    </source>
</evidence>
<dbReference type="InterPro" id="IPR036291">
    <property type="entry name" value="NAD(P)-bd_dom_sf"/>
</dbReference>
<dbReference type="InterPro" id="IPR042099">
    <property type="entry name" value="ANL_N_sf"/>
</dbReference>
<dbReference type="InterPro" id="IPR051414">
    <property type="entry name" value="Adenylate-forming_Reductase"/>
</dbReference>
<dbReference type="Pfam" id="PF23562">
    <property type="entry name" value="AMP-binding_C_3"/>
    <property type="match status" value="1"/>
</dbReference>
<dbReference type="Pfam" id="PF07993">
    <property type="entry name" value="NAD_binding_4"/>
    <property type="match status" value="1"/>
</dbReference>
<dbReference type="PANTHER" id="PTHR43439:SF2">
    <property type="entry name" value="ENZYME, PUTATIVE (JCVI)-RELATED"/>
    <property type="match status" value="1"/>
</dbReference>
<dbReference type="Gene3D" id="3.40.50.720">
    <property type="entry name" value="NAD(P)-binding Rossmann-like Domain"/>
    <property type="match status" value="1"/>
</dbReference>
<evidence type="ECO:0000256" key="2">
    <source>
        <dbReference type="ARBA" id="ARBA00022553"/>
    </source>
</evidence>
<evidence type="ECO:0000313" key="6">
    <source>
        <dbReference type="Proteomes" id="UP000076727"/>
    </source>
</evidence>